<comment type="subcellular location">
    <subcellularLocation>
        <location evidence="5">Cell membrane</location>
        <topology evidence="5">Multi-pass membrane protein</topology>
    </subcellularLocation>
</comment>
<keyword evidence="2 5" id="KW-0812">Transmembrane</keyword>
<dbReference type="Proteomes" id="UP000576393">
    <property type="component" value="Unassembled WGS sequence"/>
</dbReference>
<dbReference type="AlphaFoldDB" id="A0A852V3G1"/>
<feature type="transmembrane region" description="Helical" evidence="5">
    <location>
        <begin position="40"/>
        <end position="67"/>
    </location>
</feature>
<dbReference type="Pfam" id="PF03699">
    <property type="entry name" value="UPF0182"/>
    <property type="match status" value="1"/>
</dbReference>
<feature type="transmembrane region" description="Helical" evidence="5">
    <location>
        <begin position="269"/>
        <end position="288"/>
    </location>
</feature>
<dbReference type="GO" id="GO:0005576">
    <property type="term" value="C:extracellular region"/>
    <property type="evidence" value="ECO:0007669"/>
    <property type="project" value="TreeGrafter"/>
</dbReference>
<reference evidence="7 8" key="1">
    <citation type="submission" date="2020-07" db="EMBL/GenBank/DDBJ databases">
        <title>Sequencing the genomes of 1000 actinobacteria strains.</title>
        <authorList>
            <person name="Klenk H.-P."/>
        </authorList>
    </citation>
    <scope>NUCLEOTIDE SEQUENCE [LARGE SCALE GENOMIC DNA]</scope>
    <source>
        <strain evidence="7 8">DSM 45763</strain>
    </source>
</reference>
<evidence type="ECO:0000256" key="3">
    <source>
        <dbReference type="ARBA" id="ARBA00022989"/>
    </source>
</evidence>
<feature type="region of interest" description="Disordered" evidence="6">
    <location>
        <begin position="923"/>
        <end position="964"/>
    </location>
</feature>
<comment type="caution">
    <text evidence="7">The sequence shown here is derived from an EMBL/GenBank/DDBJ whole genome shotgun (WGS) entry which is preliminary data.</text>
</comment>
<feature type="transmembrane region" description="Helical" evidence="5">
    <location>
        <begin position="196"/>
        <end position="213"/>
    </location>
</feature>
<dbReference type="HAMAP" id="MF_01600">
    <property type="entry name" value="UPF0182"/>
    <property type="match status" value="1"/>
</dbReference>
<dbReference type="GO" id="GO:0005886">
    <property type="term" value="C:plasma membrane"/>
    <property type="evidence" value="ECO:0007669"/>
    <property type="project" value="UniProtKB-SubCell"/>
</dbReference>
<sequence>MIPTAIAIVALVALFFLFVGVFTDYLWYDSVGYTSIFSGVIVTQIVLFVVGAVLMVGLVGGNMLLAYRARPMFGPGMFGGASGADRYRMALDPHRKMIFIIGAAVLALFTGSSFAGQWKTWLEFVNATPFGETDALFHYDVSFFMFTFPFLRMVLNFLFTAVVLSAVMAAVVHYLYGGFRLQSPGVHATRAARVHLSVLLGVFVLLKAVAYWVDRYELVFSDRGFVYGASYTDVNAVYPAKTILAIIALICAALFFAGVVRPGAMLPGVAFGLLVLSAILIGMVYPALVEQFQVKPNQQGKEQEFIRRNIEATRKAYGVDQTEVIDYAAQGDASKVNVTADSSISGVRLLDPNLVSKTYQQKQRIRGFYDFHDPLDVDRYPDESGKPRDTVVAVRELTGPPAEQDNWINRHLVYTHGYGFVAAPGNKVDAEGLPAFDAKDMPVTGPLAERTGLKEARVYFGESPSAPEYVVVGGDRNQELDYPLSSGTGQKDTTYDGKGGVPVGSFINRVLYAAKYGEMNLLLSSDVNDKSKILYVRNPQERIAKVAPFLSLDDNSYPAIVDGRVVWIVDAYTTSNAYPYSDSRSLESMTRDTVTDPRLVVQQPRDQINYMRNSVKATVDAYDGTVTLYAWDEKDPILQTWRKAFPGIVKPKSEISTGLQQHLRYPEALFKVQRDVLSRYHIKDPNAFYSGQDFWNVPNDPSSGERDVKQPPYYLSVKMPNTDEPTFSLTTTFVPRQGPNLAAFMSVDANPGPDYGKLRILRMPSNTTIPGPGQVQNNFQNKFSGELNLLGIGGAKVRYGNLLTLPFAGGLVYIEPVYVETAASSGQEPYPILRRVLVSYGDRVGFADTLDAALKQVFGDGAQLPQQEVNKPNTPVQPNTALNQAIGEAQQAYDRAQKALNANPPNWTEYGAAQKALSDALKKLESAAAPTATPTPTSTPAPTATPVPSGSATPSPTPTSSPSP</sequence>
<dbReference type="PANTHER" id="PTHR39344:SF1">
    <property type="entry name" value="UPF0182 PROTEIN SLL1060"/>
    <property type="match status" value="1"/>
</dbReference>
<protein>
    <recommendedName>
        <fullName evidence="5">UPF0182 protein HDA43_004767</fullName>
    </recommendedName>
</protein>
<dbReference type="NCBIfam" id="NF000825">
    <property type="entry name" value="PRK00068.1"/>
    <property type="match status" value="1"/>
</dbReference>
<keyword evidence="8" id="KW-1185">Reference proteome</keyword>
<proteinExistence type="inferred from homology"/>
<evidence type="ECO:0000313" key="8">
    <source>
        <dbReference type="Proteomes" id="UP000576393"/>
    </source>
</evidence>
<accession>A0A852V3G1</accession>
<keyword evidence="3 5" id="KW-1133">Transmembrane helix</keyword>
<dbReference type="PANTHER" id="PTHR39344">
    <property type="entry name" value="UPF0182 PROTEIN SLL1060"/>
    <property type="match status" value="1"/>
</dbReference>
<name>A0A852V3G1_9ACTN</name>
<feature type="transmembrane region" description="Helical" evidence="5">
    <location>
        <begin position="7"/>
        <end position="28"/>
    </location>
</feature>
<evidence type="ECO:0000313" key="7">
    <source>
        <dbReference type="EMBL" id="NYF42566.1"/>
    </source>
</evidence>
<feature type="transmembrane region" description="Helical" evidence="5">
    <location>
        <begin position="236"/>
        <end position="257"/>
    </location>
</feature>
<evidence type="ECO:0000256" key="2">
    <source>
        <dbReference type="ARBA" id="ARBA00022692"/>
    </source>
</evidence>
<feature type="transmembrane region" description="Helical" evidence="5">
    <location>
        <begin position="97"/>
        <end position="116"/>
    </location>
</feature>
<comment type="similarity">
    <text evidence="5">Belongs to the UPF0182 family.</text>
</comment>
<dbReference type="EMBL" id="JACCCO010000002">
    <property type="protein sequence ID" value="NYF42566.1"/>
    <property type="molecule type" value="Genomic_DNA"/>
</dbReference>
<feature type="compositionally biased region" description="Low complexity" evidence="6">
    <location>
        <begin position="926"/>
        <end position="936"/>
    </location>
</feature>
<feature type="transmembrane region" description="Helical" evidence="5">
    <location>
        <begin position="153"/>
        <end position="176"/>
    </location>
</feature>
<evidence type="ECO:0000256" key="6">
    <source>
        <dbReference type="SAM" id="MobiDB-lite"/>
    </source>
</evidence>
<evidence type="ECO:0000256" key="4">
    <source>
        <dbReference type="ARBA" id="ARBA00023136"/>
    </source>
</evidence>
<evidence type="ECO:0000256" key="5">
    <source>
        <dbReference type="HAMAP-Rule" id="MF_01600"/>
    </source>
</evidence>
<keyword evidence="4 5" id="KW-0472">Membrane</keyword>
<organism evidence="7 8">
    <name type="scientific">Streptosporangium sandarakinum</name>
    <dbReference type="NCBI Taxonomy" id="1260955"/>
    <lineage>
        <taxon>Bacteria</taxon>
        <taxon>Bacillati</taxon>
        <taxon>Actinomycetota</taxon>
        <taxon>Actinomycetes</taxon>
        <taxon>Streptosporangiales</taxon>
        <taxon>Streptosporangiaceae</taxon>
        <taxon>Streptosporangium</taxon>
    </lineage>
</organism>
<gene>
    <name evidence="7" type="ORF">HDA43_004767</name>
</gene>
<feature type="compositionally biased region" description="Pro residues" evidence="6">
    <location>
        <begin position="955"/>
        <end position="964"/>
    </location>
</feature>
<evidence type="ECO:0000256" key="1">
    <source>
        <dbReference type="ARBA" id="ARBA00022475"/>
    </source>
</evidence>
<keyword evidence="1 5" id="KW-1003">Cell membrane</keyword>
<dbReference type="InterPro" id="IPR005372">
    <property type="entry name" value="UPF0182"/>
</dbReference>